<feature type="compositionally biased region" description="Basic and acidic residues" evidence="4">
    <location>
        <begin position="42"/>
        <end position="51"/>
    </location>
</feature>
<dbReference type="OMA" id="WPDYTYE"/>
<name>A0A023B026_GRENI</name>
<protein>
    <submittedName>
        <fullName evidence="6">Eukaryotic translation initiation factor 2 subunit beta</fullName>
    </submittedName>
</protein>
<evidence type="ECO:0000256" key="1">
    <source>
        <dbReference type="ARBA" id="ARBA00010397"/>
    </source>
</evidence>
<dbReference type="InterPro" id="IPR045196">
    <property type="entry name" value="IF2/IF5"/>
</dbReference>
<dbReference type="Gene3D" id="3.30.30.170">
    <property type="match status" value="1"/>
</dbReference>
<dbReference type="VEuPathDB" id="CryptoDB:GNI_142530"/>
<dbReference type="SUPFAM" id="SSF100966">
    <property type="entry name" value="Translation initiation factor 2 beta, aIF2beta, N-terminal domain"/>
    <property type="match status" value="1"/>
</dbReference>
<gene>
    <name evidence="6" type="ORF">GNI_142530</name>
</gene>
<evidence type="ECO:0000256" key="2">
    <source>
        <dbReference type="ARBA" id="ARBA00022540"/>
    </source>
</evidence>
<accession>A0A023B026</accession>
<dbReference type="GO" id="GO:0001731">
    <property type="term" value="P:formation of translation preinitiation complex"/>
    <property type="evidence" value="ECO:0007669"/>
    <property type="project" value="TreeGrafter"/>
</dbReference>
<dbReference type="GO" id="GO:0003729">
    <property type="term" value="F:mRNA binding"/>
    <property type="evidence" value="ECO:0007669"/>
    <property type="project" value="TreeGrafter"/>
</dbReference>
<dbReference type="GeneID" id="22915049"/>
<comment type="caution">
    <text evidence="6">The sequence shown here is derived from an EMBL/GenBank/DDBJ whole genome shotgun (WGS) entry which is preliminary data.</text>
</comment>
<keyword evidence="7" id="KW-1185">Reference proteome</keyword>
<dbReference type="GO" id="GO:0003743">
    <property type="term" value="F:translation initiation factor activity"/>
    <property type="evidence" value="ECO:0007669"/>
    <property type="project" value="UniProtKB-KW"/>
</dbReference>
<evidence type="ECO:0000313" key="6">
    <source>
        <dbReference type="EMBL" id="EZG44924.1"/>
    </source>
</evidence>
<dbReference type="Proteomes" id="UP000019763">
    <property type="component" value="Unassembled WGS sequence"/>
</dbReference>
<evidence type="ECO:0000256" key="3">
    <source>
        <dbReference type="ARBA" id="ARBA00022917"/>
    </source>
</evidence>
<dbReference type="OrthoDB" id="10255414at2759"/>
<dbReference type="SUPFAM" id="SSF75689">
    <property type="entry name" value="Zinc-binding domain of translation initiation factor 2 beta"/>
    <property type="match status" value="1"/>
</dbReference>
<proteinExistence type="inferred from homology"/>
<comment type="similarity">
    <text evidence="1">Belongs to the eIF-2-beta/eIF-5 family.</text>
</comment>
<keyword evidence="3" id="KW-0648">Protein biosynthesis</keyword>
<dbReference type="InterPro" id="IPR002735">
    <property type="entry name" value="Transl_init_fac_IF2/IF5_dom"/>
</dbReference>
<dbReference type="eggNOG" id="KOG2768">
    <property type="taxonomic scope" value="Eukaryota"/>
</dbReference>
<feature type="domain" description="Translation initiation factor IF2/IF5" evidence="5">
    <location>
        <begin position="93"/>
        <end position="204"/>
    </location>
</feature>
<evidence type="ECO:0000259" key="5">
    <source>
        <dbReference type="SMART" id="SM00653"/>
    </source>
</evidence>
<feature type="compositionally biased region" description="Basic and acidic residues" evidence="4">
    <location>
        <begin position="7"/>
        <end position="25"/>
    </location>
</feature>
<keyword evidence="2 6" id="KW-0396">Initiation factor</keyword>
<dbReference type="FunFam" id="3.30.30.170:FF:000001">
    <property type="entry name" value="Eukaryotic translation initiation factor 2 subunit"/>
    <property type="match status" value="1"/>
</dbReference>
<dbReference type="EMBL" id="AFNH02001054">
    <property type="protein sequence ID" value="EZG44924.1"/>
    <property type="molecule type" value="Genomic_DNA"/>
</dbReference>
<dbReference type="RefSeq" id="XP_011132623.1">
    <property type="nucleotide sequence ID" value="XM_011134321.1"/>
</dbReference>
<dbReference type="PANTHER" id="PTHR23001:SF3">
    <property type="entry name" value="EUKARYOTIC TRANSLATION INITIATION FACTOR 2 SUBUNIT 2"/>
    <property type="match status" value="1"/>
</dbReference>
<organism evidence="6 7">
    <name type="scientific">Gregarina niphandrodes</name>
    <name type="common">Septate eugregarine</name>
    <dbReference type="NCBI Taxonomy" id="110365"/>
    <lineage>
        <taxon>Eukaryota</taxon>
        <taxon>Sar</taxon>
        <taxon>Alveolata</taxon>
        <taxon>Apicomplexa</taxon>
        <taxon>Conoidasida</taxon>
        <taxon>Gregarinasina</taxon>
        <taxon>Eugregarinorida</taxon>
        <taxon>Gregarinidae</taxon>
        <taxon>Gregarina</taxon>
    </lineage>
</organism>
<dbReference type="InterPro" id="IPR016190">
    <property type="entry name" value="Transl_init_fac_IF2/IF5_Zn-bd"/>
</dbReference>
<feature type="region of interest" description="Disordered" evidence="4">
    <location>
        <begin position="1"/>
        <end position="51"/>
    </location>
</feature>
<dbReference type="PANTHER" id="PTHR23001">
    <property type="entry name" value="EUKARYOTIC TRANSLATION INITIATION FACTOR"/>
    <property type="match status" value="1"/>
</dbReference>
<dbReference type="Pfam" id="PF01873">
    <property type="entry name" value="eIF-5_eIF-2B"/>
    <property type="match status" value="1"/>
</dbReference>
<evidence type="ECO:0000313" key="7">
    <source>
        <dbReference type="Proteomes" id="UP000019763"/>
    </source>
</evidence>
<dbReference type="AlphaFoldDB" id="A0A023B026"/>
<evidence type="ECO:0000256" key="4">
    <source>
        <dbReference type="SAM" id="MobiDB-lite"/>
    </source>
</evidence>
<dbReference type="SMART" id="SM00653">
    <property type="entry name" value="eIF2B_5"/>
    <property type="match status" value="1"/>
</dbReference>
<reference evidence="6" key="1">
    <citation type="submission" date="2013-12" db="EMBL/GenBank/DDBJ databases">
        <authorList>
            <person name="Omoto C.K."/>
            <person name="Sibley D."/>
            <person name="Venepally P."/>
            <person name="Hadjithomas M."/>
            <person name="Karamycheva S."/>
            <person name="Brunk B."/>
            <person name="Roos D."/>
            <person name="Caler E."/>
            <person name="Lorenzi H."/>
        </authorList>
    </citation>
    <scope>NUCLEOTIDE SEQUENCE</scope>
</reference>
<dbReference type="GO" id="GO:0005850">
    <property type="term" value="C:eukaryotic translation initiation factor 2 complex"/>
    <property type="evidence" value="ECO:0007669"/>
    <property type="project" value="TreeGrafter"/>
</dbReference>
<sequence length="229" mass="25609">MSNDGDDVVKTGEDAKMTSDLKTSDPKATSLFGQKKKKKSQHKSEDKDKDIATESFVDGSGQMFVPGKVYPYEFLLERVHTMITQHNPDLQASRRYVIKPPQVGRVGSRRVAWTNFQELCDTMKRSYDHVCQFVLSELGTEGSISGDGQLVLKGRYGTKHIESLLRKYITEYVTCSMCRSPQTTVERDPRTRLYTISCAACGANRSVTAIKSGFHAATRADRRKAKAAL</sequence>
<dbReference type="InterPro" id="IPR016189">
    <property type="entry name" value="Transl_init_fac_IF2/IF5_N"/>
</dbReference>
<dbReference type="GO" id="GO:0031369">
    <property type="term" value="F:translation initiation factor binding"/>
    <property type="evidence" value="ECO:0007669"/>
    <property type="project" value="TreeGrafter"/>
</dbReference>